<dbReference type="Gene3D" id="3.40.50.720">
    <property type="entry name" value="NAD(P)-binding Rossmann-like Domain"/>
    <property type="match status" value="1"/>
</dbReference>
<dbReference type="InterPro" id="IPR020631">
    <property type="entry name" value="THF_DH/CycHdrlase_NAD-bd_dom"/>
</dbReference>
<dbReference type="PRINTS" id="PR00085">
    <property type="entry name" value="THFDHDRGNASE"/>
</dbReference>
<feature type="domain" description="Tetrahydrofolate dehydrogenase/cyclohydrolase catalytic" evidence="12">
    <location>
        <begin position="6"/>
        <end position="121"/>
    </location>
</feature>
<comment type="catalytic activity">
    <reaction evidence="11">
        <text>(6R)-5,10-methylene-5,6,7,8-tetrahydrofolate + NADP(+) = (6R)-5,10-methenyltetrahydrofolate + NADPH</text>
        <dbReference type="Rhea" id="RHEA:22812"/>
        <dbReference type="ChEBI" id="CHEBI:15636"/>
        <dbReference type="ChEBI" id="CHEBI:57455"/>
        <dbReference type="ChEBI" id="CHEBI:57783"/>
        <dbReference type="ChEBI" id="CHEBI:58349"/>
        <dbReference type="EC" id="1.5.1.5"/>
    </reaction>
</comment>
<dbReference type="EMBL" id="JAGSOY010000022">
    <property type="protein sequence ID" value="MBU2711591.1"/>
    <property type="molecule type" value="Genomic_DNA"/>
</dbReference>
<dbReference type="EC" id="1.5.1.5" evidence="11"/>
<comment type="similarity">
    <text evidence="11">Belongs to the tetrahydrofolate dehydrogenase/cyclohydrolase family.</text>
</comment>
<keyword evidence="7 11" id="KW-0560">Oxidoreductase</keyword>
<keyword evidence="10 11" id="KW-0511">Multifunctional enzyme</keyword>
<keyword evidence="5 11" id="KW-0378">Hydrolase</keyword>
<feature type="domain" description="Tetrahydrofolate dehydrogenase/cyclohydrolase NAD(P)-binding" evidence="13">
    <location>
        <begin position="140"/>
        <end position="280"/>
    </location>
</feature>
<comment type="catalytic activity">
    <reaction evidence="11">
        <text>(6R)-5,10-methenyltetrahydrofolate + H2O = (6R)-10-formyltetrahydrofolate + H(+)</text>
        <dbReference type="Rhea" id="RHEA:23700"/>
        <dbReference type="ChEBI" id="CHEBI:15377"/>
        <dbReference type="ChEBI" id="CHEBI:15378"/>
        <dbReference type="ChEBI" id="CHEBI:57455"/>
        <dbReference type="ChEBI" id="CHEBI:195366"/>
        <dbReference type="EC" id="3.5.4.9"/>
    </reaction>
</comment>
<dbReference type="NCBIfam" id="NF010783">
    <property type="entry name" value="PRK14186.1"/>
    <property type="match status" value="1"/>
</dbReference>
<evidence type="ECO:0000313" key="15">
    <source>
        <dbReference type="Proteomes" id="UP000690515"/>
    </source>
</evidence>
<dbReference type="PANTHER" id="PTHR48099">
    <property type="entry name" value="C-1-TETRAHYDROFOLATE SYNTHASE, CYTOPLASMIC-RELATED"/>
    <property type="match status" value="1"/>
</dbReference>
<sequence length="287" mass="30490">MSGNIIDGRAIATQLIERIGQQVANLTAAGQRPPGLAVILVGEDPASQVYVNNKRRACEKAGIVSKAFDLPPETTEQSLLALIDQLNNDVTVDGILVQLPLPAHINQELVIERIDPSKDVDGFHPYNMGRLALRMPVLRPCTPKGIMTLLETINAKVRGSKATIVGASNIVGRPMSLELLLAGATVTTCHRFTQDLAAEVAAADIVVVGAGKPGLVKGEWIKPGAIVIDVGINRLPSGKLVGDVEFEEAQPRASWITPVPGGVGQMTVATLIENTFYTATELHGLHQ</sequence>
<name>A0ABS5ZC02_9GAMM</name>
<comment type="function">
    <text evidence="11">Catalyzes the oxidation of 5,10-methylenetetrahydrofolate to 5,10-methenyltetrahydrofolate and then the hydrolysis of 5,10-methenyltetrahydrofolate to 10-formyltetrahydrofolate.</text>
</comment>
<evidence type="ECO:0000259" key="13">
    <source>
        <dbReference type="Pfam" id="PF02882"/>
    </source>
</evidence>
<dbReference type="GO" id="GO:0004477">
    <property type="term" value="F:methenyltetrahydrofolate cyclohydrolase activity"/>
    <property type="evidence" value="ECO:0007669"/>
    <property type="project" value="UniProtKB-EC"/>
</dbReference>
<proteinExistence type="inferred from homology"/>
<dbReference type="SUPFAM" id="SSF53223">
    <property type="entry name" value="Aminoacid dehydrogenase-like, N-terminal domain"/>
    <property type="match status" value="1"/>
</dbReference>
<dbReference type="SUPFAM" id="SSF51735">
    <property type="entry name" value="NAD(P)-binding Rossmann-fold domains"/>
    <property type="match status" value="1"/>
</dbReference>
<keyword evidence="8 11" id="KW-0368">Histidine biosynthesis</keyword>
<dbReference type="PANTHER" id="PTHR48099:SF5">
    <property type="entry name" value="C-1-TETRAHYDROFOLATE SYNTHASE, CYTOPLASMIC"/>
    <property type="match status" value="1"/>
</dbReference>
<dbReference type="PROSITE" id="PS00766">
    <property type="entry name" value="THF_DHG_CYH_1"/>
    <property type="match status" value="1"/>
</dbReference>
<keyword evidence="9 11" id="KW-0486">Methionine biosynthesis</keyword>
<evidence type="ECO:0000256" key="5">
    <source>
        <dbReference type="ARBA" id="ARBA00022801"/>
    </source>
</evidence>
<evidence type="ECO:0000256" key="10">
    <source>
        <dbReference type="ARBA" id="ARBA00023268"/>
    </source>
</evidence>
<feature type="binding site" evidence="11">
    <location>
        <begin position="166"/>
        <end position="168"/>
    </location>
    <ligand>
        <name>NADP(+)</name>
        <dbReference type="ChEBI" id="CHEBI:58349"/>
    </ligand>
</feature>
<dbReference type="Pfam" id="PF02882">
    <property type="entry name" value="THF_DHG_CYH_C"/>
    <property type="match status" value="1"/>
</dbReference>
<protein>
    <recommendedName>
        <fullName evidence="11">Bifunctional protein FolD</fullName>
    </recommendedName>
    <domain>
        <recommendedName>
            <fullName evidence="11">Methylenetetrahydrofolate dehydrogenase</fullName>
            <ecNumber evidence="11">1.5.1.5</ecNumber>
        </recommendedName>
    </domain>
    <domain>
        <recommendedName>
            <fullName evidence="11">Methenyltetrahydrofolate cyclohydrolase</fullName>
            <ecNumber evidence="11">3.5.4.9</ecNumber>
        </recommendedName>
    </domain>
</protein>
<dbReference type="HAMAP" id="MF_01576">
    <property type="entry name" value="THF_DHG_CYH"/>
    <property type="match status" value="1"/>
</dbReference>
<evidence type="ECO:0000313" key="14">
    <source>
        <dbReference type="EMBL" id="MBU2711591.1"/>
    </source>
</evidence>
<dbReference type="RefSeq" id="WP_215819751.1">
    <property type="nucleotide sequence ID" value="NZ_JAGSOY010000022.1"/>
</dbReference>
<comment type="caution">
    <text evidence="14">The sequence shown here is derived from an EMBL/GenBank/DDBJ whole genome shotgun (WGS) entry which is preliminary data.</text>
</comment>
<evidence type="ECO:0000256" key="1">
    <source>
        <dbReference type="ARBA" id="ARBA00004777"/>
    </source>
</evidence>
<evidence type="ECO:0000256" key="6">
    <source>
        <dbReference type="ARBA" id="ARBA00022857"/>
    </source>
</evidence>
<evidence type="ECO:0000256" key="3">
    <source>
        <dbReference type="ARBA" id="ARBA00022605"/>
    </source>
</evidence>
<evidence type="ECO:0000259" key="12">
    <source>
        <dbReference type="Pfam" id="PF00763"/>
    </source>
</evidence>
<evidence type="ECO:0000256" key="2">
    <source>
        <dbReference type="ARBA" id="ARBA00022563"/>
    </source>
</evidence>
<keyword evidence="4 11" id="KW-0658">Purine biosynthesis</keyword>
<gene>
    <name evidence="11 14" type="primary">folD</name>
    <name evidence="14" type="ORF">KCG35_11010</name>
</gene>
<keyword evidence="6 11" id="KW-0521">NADP</keyword>
<dbReference type="InterPro" id="IPR000672">
    <property type="entry name" value="THF_DH/CycHdrlase"/>
</dbReference>
<feature type="binding site" evidence="11">
    <location>
        <position position="232"/>
    </location>
    <ligand>
        <name>NADP(+)</name>
        <dbReference type="ChEBI" id="CHEBI:58349"/>
    </ligand>
</feature>
<keyword evidence="15" id="KW-1185">Reference proteome</keyword>
<dbReference type="Pfam" id="PF00763">
    <property type="entry name" value="THF_DHG_CYH"/>
    <property type="match status" value="1"/>
</dbReference>
<dbReference type="NCBIfam" id="NF008058">
    <property type="entry name" value="PRK10792.1"/>
    <property type="match status" value="1"/>
</dbReference>
<dbReference type="Gene3D" id="3.40.50.10860">
    <property type="entry name" value="Leucine Dehydrogenase, chain A, domain 1"/>
    <property type="match status" value="1"/>
</dbReference>
<comment type="subunit">
    <text evidence="11">Homodimer.</text>
</comment>
<comment type="pathway">
    <text evidence="1 11">One-carbon metabolism; tetrahydrofolate interconversion.</text>
</comment>
<dbReference type="InterPro" id="IPR046346">
    <property type="entry name" value="Aminoacid_DH-like_N_sf"/>
</dbReference>
<dbReference type="InterPro" id="IPR036291">
    <property type="entry name" value="NAD(P)-bd_dom_sf"/>
</dbReference>
<accession>A0ABS5ZC02</accession>
<dbReference type="InterPro" id="IPR020867">
    <property type="entry name" value="THF_DH/CycHdrlase_CS"/>
</dbReference>
<comment type="caution">
    <text evidence="11">Lacks conserved residue(s) required for the propagation of feature annotation.</text>
</comment>
<dbReference type="Proteomes" id="UP000690515">
    <property type="component" value="Unassembled WGS sequence"/>
</dbReference>
<organism evidence="14 15">
    <name type="scientific">Zooshikella harenae</name>
    <dbReference type="NCBI Taxonomy" id="2827238"/>
    <lineage>
        <taxon>Bacteria</taxon>
        <taxon>Pseudomonadati</taxon>
        <taxon>Pseudomonadota</taxon>
        <taxon>Gammaproteobacteria</taxon>
        <taxon>Oceanospirillales</taxon>
        <taxon>Zooshikellaceae</taxon>
        <taxon>Zooshikella</taxon>
    </lineage>
</organism>
<dbReference type="GO" id="GO:0004488">
    <property type="term" value="F:methylenetetrahydrofolate dehydrogenase (NADP+) activity"/>
    <property type="evidence" value="ECO:0007669"/>
    <property type="project" value="UniProtKB-EC"/>
</dbReference>
<evidence type="ECO:0000256" key="9">
    <source>
        <dbReference type="ARBA" id="ARBA00023167"/>
    </source>
</evidence>
<evidence type="ECO:0000256" key="11">
    <source>
        <dbReference type="HAMAP-Rule" id="MF_01576"/>
    </source>
</evidence>
<evidence type="ECO:0000256" key="4">
    <source>
        <dbReference type="ARBA" id="ARBA00022755"/>
    </source>
</evidence>
<dbReference type="CDD" id="cd01080">
    <property type="entry name" value="NAD_bind_m-THF_DH_Cyclohyd"/>
    <property type="match status" value="1"/>
</dbReference>
<dbReference type="EC" id="3.5.4.9" evidence="11"/>
<keyword evidence="2 11" id="KW-0554">One-carbon metabolism</keyword>
<evidence type="ECO:0000256" key="7">
    <source>
        <dbReference type="ARBA" id="ARBA00023002"/>
    </source>
</evidence>
<reference evidence="14 15" key="1">
    <citation type="submission" date="2021-04" db="EMBL/GenBank/DDBJ databases">
        <authorList>
            <person name="Pira H."/>
            <person name="Risdian C."/>
            <person name="Wink J."/>
        </authorList>
    </citation>
    <scope>NUCLEOTIDE SEQUENCE [LARGE SCALE GENOMIC DNA]</scope>
    <source>
        <strain evidence="14 15">WH53</strain>
    </source>
</reference>
<evidence type="ECO:0000256" key="8">
    <source>
        <dbReference type="ARBA" id="ARBA00023102"/>
    </source>
</evidence>
<dbReference type="InterPro" id="IPR020630">
    <property type="entry name" value="THF_DH/CycHdrlase_cat_dom"/>
</dbReference>
<keyword evidence="3 11" id="KW-0028">Amino-acid biosynthesis</keyword>